<comment type="caution">
    <text evidence="4">The sequence shown here is derived from an EMBL/GenBank/DDBJ whole genome shotgun (WGS) entry which is preliminary data.</text>
</comment>
<dbReference type="RefSeq" id="WP_391932763.1">
    <property type="nucleotide sequence ID" value="NZ_JBIBSM010000001.1"/>
</dbReference>
<keyword evidence="2" id="KW-0012">Acyltransferase</keyword>
<evidence type="ECO:0000256" key="1">
    <source>
        <dbReference type="ARBA" id="ARBA00022679"/>
    </source>
</evidence>
<evidence type="ECO:0000313" key="5">
    <source>
        <dbReference type="Proteomes" id="UP001603013"/>
    </source>
</evidence>
<evidence type="ECO:0000259" key="3">
    <source>
        <dbReference type="PROSITE" id="PS51186"/>
    </source>
</evidence>
<dbReference type="InterPro" id="IPR013653">
    <property type="entry name" value="GCN5-like_dom"/>
</dbReference>
<reference evidence="4 5" key="1">
    <citation type="submission" date="2024-10" db="EMBL/GenBank/DDBJ databases">
        <title>The Natural Products Discovery Center: Release of the First 8490 Sequenced Strains for Exploring Actinobacteria Biosynthetic Diversity.</title>
        <authorList>
            <person name="Kalkreuter E."/>
            <person name="Kautsar S.A."/>
            <person name="Yang D."/>
            <person name="Bader C.D."/>
            <person name="Teijaro C.N."/>
            <person name="Fluegel L."/>
            <person name="Davis C.M."/>
            <person name="Simpson J.R."/>
            <person name="Lauterbach L."/>
            <person name="Steele A.D."/>
            <person name="Gui C."/>
            <person name="Meng S."/>
            <person name="Li G."/>
            <person name="Viehrig K."/>
            <person name="Ye F."/>
            <person name="Su P."/>
            <person name="Kiefer A.F."/>
            <person name="Nichols A."/>
            <person name="Cepeda A.J."/>
            <person name="Yan W."/>
            <person name="Fan B."/>
            <person name="Jiang Y."/>
            <person name="Adhikari A."/>
            <person name="Zheng C.-J."/>
            <person name="Schuster L."/>
            <person name="Cowan T.M."/>
            <person name="Smanski M.J."/>
            <person name="Chevrette M.G."/>
            <person name="De Carvalho L.P.S."/>
            <person name="Shen B."/>
        </authorList>
    </citation>
    <scope>NUCLEOTIDE SEQUENCE [LARGE SCALE GENOMIC DNA]</scope>
    <source>
        <strain evidence="4 5">NPDC015755</strain>
    </source>
</reference>
<dbReference type="InterPro" id="IPR050832">
    <property type="entry name" value="Bact_Acetyltransf"/>
</dbReference>
<keyword evidence="5" id="KW-1185">Reference proteome</keyword>
<organism evidence="4 5">
    <name type="scientific">Streptomyces lateritius</name>
    <dbReference type="NCBI Taxonomy" id="67313"/>
    <lineage>
        <taxon>Bacteria</taxon>
        <taxon>Bacillati</taxon>
        <taxon>Actinomycetota</taxon>
        <taxon>Actinomycetes</taxon>
        <taxon>Kitasatosporales</taxon>
        <taxon>Streptomycetaceae</taxon>
        <taxon>Streptomyces</taxon>
    </lineage>
</organism>
<dbReference type="Proteomes" id="UP001603013">
    <property type="component" value="Unassembled WGS sequence"/>
</dbReference>
<accession>A0ABW6Y5A7</accession>
<dbReference type="PROSITE" id="PS51186">
    <property type="entry name" value="GNAT"/>
    <property type="match status" value="1"/>
</dbReference>
<dbReference type="InterPro" id="IPR000182">
    <property type="entry name" value="GNAT_dom"/>
</dbReference>
<keyword evidence="1" id="KW-0808">Transferase</keyword>
<evidence type="ECO:0000313" key="4">
    <source>
        <dbReference type="EMBL" id="MFF8275000.1"/>
    </source>
</evidence>
<dbReference type="Gene3D" id="3.40.630.30">
    <property type="match status" value="1"/>
</dbReference>
<protein>
    <submittedName>
        <fullName evidence="4">GNAT family N-acetyltransferase</fullName>
    </submittedName>
</protein>
<proteinExistence type="predicted"/>
<dbReference type="PANTHER" id="PTHR43877">
    <property type="entry name" value="AMINOALKYLPHOSPHONATE N-ACETYLTRANSFERASE-RELATED-RELATED"/>
    <property type="match status" value="1"/>
</dbReference>
<dbReference type="Pfam" id="PF08445">
    <property type="entry name" value="FR47"/>
    <property type="match status" value="1"/>
</dbReference>
<dbReference type="InterPro" id="IPR016181">
    <property type="entry name" value="Acyl_CoA_acyltransferase"/>
</dbReference>
<name>A0ABW6Y5A7_9ACTN</name>
<dbReference type="PANTHER" id="PTHR43877:SF1">
    <property type="entry name" value="ACETYLTRANSFERASE"/>
    <property type="match status" value="1"/>
</dbReference>
<feature type="domain" description="N-acetyltransferase" evidence="3">
    <location>
        <begin position="140"/>
        <end position="277"/>
    </location>
</feature>
<evidence type="ECO:0000256" key="2">
    <source>
        <dbReference type="ARBA" id="ARBA00023315"/>
    </source>
</evidence>
<dbReference type="SUPFAM" id="SSF55729">
    <property type="entry name" value="Acyl-CoA N-acyltransferases (Nat)"/>
    <property type="match status" value="1"/>
</dbReference>
<sequence length="277" mass="30155">MTWHITEDAAAFRAAADDHLAADPARNTVLLTLSEGARRRPLASARYGWWTEADGRVTGAFLFTLPHEPALGPMPPDAARALVHVLPDAREVTSVRGEEETAAAFAQELAAQTGRRWTTTRRMRLYRLGALTPPDPAPHGRMRTATAEDIPFAVAWMEAFARDIGETDDEVDHAPHVEARVADRRLHFWETDDGPVSMASVSRIVAGQARVSPVYTPPEARGRGYAGAVTSAVSRAVLDAGARQVLLFTDLANPTSNALYQRLGYRPVTDHVGLTFA</sequence>
<dbReference type="EMBL" id="JBIBSM010000001">
    <property type="protein sequence ID" value="MFF8275000.1"/>
    <property type="molecule type" value="Genomic_DNA"/>
</dbReference>
<gene>
    <name evidence="4" type="ORF">ACF05T_02615</name>
</gene>